<evidence type="ECO:0000256" key="2">
    <source>
        <dbReference type="SAM" id="Phobius"/>
    </source>
</evidence>
<dbReference type="AlphaFoldDB" id="A0A6G1FQ87"/>
<keyword evidence="2" id="KW-1133">Transmembrane helix</keyword>
<dbReference type="GeneID" id="54421025"/>
<reference evidence="4 6" key="1">
    <citation type="submission" date="2020-01" db="EMBL/GenBank/DDBJ databases">
        <authorList>
            <consortium name="DOE Joint Genome Institute"/>
            <person name="Haridas S."/>
            <person name="Albert R."/>
            <person name="Binder M."/>
            <person name="Bloem J."/>
            <person name="Labutti K."/>
            <person name="Salamov A."/>
            <person name="Andreopoulos B."/>
            <person name="Baker S.E."/>
            <person name="Barry K."/>
            <person name="Bills G."/>
            <person name="Bluhm B.H."/>
            <person name="Cannon C."/>
            <person name="Castanera R."/>
            <person name="Culley D.E."/>
            <person name="Daum C."/>
            <person name="Ezra D."/>
            <person name="Gonzalez J.B."/>
            <person name="Henrissat B."/>
            <person name="Kuo A."/>
            <person name="Liang C."/>
            <person name="Lipzen A."/>
            <person name="Lutzoni F."/>
            <person name="Magnuson J."/>
            <person name="Mondo S."/>
            <person name="Nolan M."/>
            <person name="Ohm R."/>
            <person name="Pangilinan J."/>
            <person name="Park H.-J."/>
            <person name="Ramirez L."/>
            <person name="Alfaro M."/>
            <person name="Sun H."/>
            <person name="Tritt A."/>
            <person name="Yoshinaga Y."/>
            <person name="Zwiers L.-H."/>
            <person name="Turgeon B.G."/>
            <person name="Goodwin S.B."/>
            <person name="Spatafora J.W."/>
            <person name="Crous P.W."/>
            <person name="Grigoriev I.V."/>
        </authorList>
    </citation>
    <scope>NUCLEOTIDE SEQUENCE</scope>
    <source>
        <strain evidence="4 6">CBS 781.70</strain>
    </source>
</reference>
<dbReference type="Proteomes" id="UP000504638">
    <property type="component" value="Unplaced"/>
</dbReference>
<feature type="region of interest" description="Disordered" evidence="1">
    <location>
        <begin position="25"/>
        <end position="45"/>
    </location>
</feature>
<proteinExistence type="predicted"/>
<keyword evidence="5" id="KW-1185">Reference proteome</keyword>
<feature type="region of interest" description="Disordered" evidence="1">
    <location>
        <begin position="271"/>
        <end position="340"/>
    </location>
</feature>
<keyword evidence="2" id="KW-0472">Membrane</keyword>
<evidence type="ECO:0000313" key="6">
    <source>
        <dbReference type="RefSeq" id="XP_033529588.1"/>
    </source>
</evidence>
<gene>
    <name evidence="4 6" type="ORF">P152DRAFT_463015</name>
</gene>
<feature type="compositionally biased region" description="Polar residues" evidence="1">
    <location>
        <begin position="170"/>
        <end position="185"/>
    </location>
</feature>
<evidence type="ECO:0000256" key="3">
    <source>
        <dbReference type="SAM" id="SignalP"/>
    </source>
</evidence>
<reference evidence="6" key="3">
    <citation type="submission" date="2025-04" db="UniProtKB">
        <authorList>
            <consortium name="RefSeq"/>
        </authorList>
    </citation>
    <scope>IDENTIFICATION</scope>
    <source>
        <strain evidence="6">CBS 781.70</strain>
    </source>
</reference>
<evidence type="ECO:0000313" key="5">
    <source>
        <dbReference type="Proteomes" id="UP000504638"/>
    </source>
</evidence>
<feature type="signal peptide" evidence="3">
    <location>
        <begin position="1"/>
        <end position="16"/>
    </location>
</feature>
<name>A0A6G1FQ87_9PEZI</name>
<feature type="transmembrane region" description="Helical" evidence="2">
    <location>
        <begin position="204"/>
        <end position="230"/>
    </location>
</feature>
<reference evidence="6" key="2">
    <citation type="submission" date="2020-04" db="EMBL/GenBank/DDBJ databases">
        <authorList>
            <consortium name="NCBI Genome Project"/>
        </authorList>
    </citation>
    <scope>NUCLEOTIDE SEQUENCE</scope>
    <source>
        <strain evidence="6">CBS 781.70</strain>
    </source>
</reference>
<keyword evidence="3" id="KW-0732">Signal</keyword>
<evidence type="ECO:0000256" key="1">
    <source>
        <dbReference type="SAM" id="MobiDB-lite"/>
    </source>
</evidence>
<feature type="compositionally biased region" description="Low complexity" evidence="1">
    <location>
        <begin position="319"/>
        <end position="340"/>
    </location>
</feature>
<feature type="compositionally biased region" description="Low complexity" evidence="1">
    <location>
        <begin position="186"/>
        <end position="201"/>
    </location>
</feature>
<evidence type="ECO:0000313" key="4">
    <source>
        <dbReference type="EMBL" id="KAF1807957.1"/>
    </source>
</evidence>
<feature type="compositionally biased region" description="Pro residues" evidence="1">
    <location>
        <begin position="289"/>
        <end position="298"/>
    </location>
</feature>
<evidence type="ECO:0008006" key="7">
    <source>
        <dbReference type="Google" id="ProtNLM"/>
    </source>
</evidence>
<feature type="chain" id="PRO_5044631501" description="Mid2 domain-containing protein" evidence="3">
    <location>
        <begin position="17"/>
        <end position="355"/>
    </location>
</feature>
<feature type="region of interest" description="Disordered" evidence="1">
    <location>
        <begin position="170"/>
        <end position="201"/>
    </location>
</feature>
<organism evidence="4">
    <name type="scientific">Eremomyces bilateralis CBS 781.70</name>
    <dbReference type="NCBI Taxonomy" id="1392243"/>
    <lineage>
        <taxon>Eukaryota</taxon>
        <taxon>Fungi</taxon>
        <taxon>Dikarya</taxon>
        <taxon>Ascomycota</taxon>
        <taxon>Pezizomycotina</taxon>
        <taxon>Dothideomycetes</taxon>
        <taxon>Dothideomycetes incertae sedis</taxon>
        <taxon>Eremomycetales</taxon>
        <taxon>Eremomycetaceae</taxon>
        <taxon>Eremomyces</taxon>
    </lineage>
</organism>
<sequence>MYTVLYLLSLAQPTLSLWPSAYDKDTRSGATVDSDLAPRPTDAPLQRRQGTVTEHIPDNVCGWFQGGDYSDSYTLSPSCHWNSDKKIVGDDRYTDCLGFYVATASLPSDFLTCSDPNNAYCVSFVYPSGYSGFGCATRDAPLTPTMEMTWSGMDTAIAFPTYTGRNGASIGTQLPMKTTTETGHLSGTSSNDPSGSNSKSPTPVGAIVGGVIGGLAVVGIVVALVVFMVIRASRRKRDNPPVPPNGPQQPVIEQHIPALNPEDGKEAALVSYSTPQQDATPPFIQQQNQPPPPHPLPQQPELHSQAVPPGLHDQYIYEAPQSNVAPAQPSQPQQQQQQFIASSLTAGHANIYEAP</sequence>
<dbReference type="RefSeq" id="XP_033529588.1">
    <property type="nucleotide sequence ID" value="XM_033680455.1"/>
</dbReference>
<keyword evidence="2" id="KW-0812">Transmembrane</keyword>
<accession>A0A6G1FQ87</accession>
<dbReference type="OrthoDB" id="5347452at2759"/>
<protein>
    <recommendedName>
        <fullName evidence="7">Mid2 domain-containing protein</fullName>
    </recommendedName>
</protein>
<dbReference type="EMBL" id="ML975196">
    <property type="protein sequence ID" value="KAF1807957.1"/>
    <property type="molecule type" value="Genomic_DNA"/>
</dbReference>